<dbReference type="EMBL" id="QICA01000022">
    <property type="protein sequence ID" value="RNL36501.1"/>
    <property type="molecule type" value="Genomic_DNA"/>
</dbReference>
<protein>
    <submittedName>
        <fullName evidence="1">Uncharacterized protein</fullName>
    </submittedName>
</protein>
<evidence type="ECO:0000313" key="1">
    <source>
        <dbReference type="EMBL" id="RNL36501.1"/>
    </source>
</evidence>
<dbReference type="AlphaFoldDB" id="A0A3N0AP66"/>
<reference evidence="1 2" key="1">
    <citation type="journal article" date="2019" name="Microbiol. Resour. Announc.">
        <title>Draft Genome Sequences of Type Strains of Gordonibacter faecihominis, Paraeggerthella hongkongensis, Parvibacter caecicola,Slackia equolifaciens, Slackia faecicanis, and Slackia isoflavoniconvertens.</title>
        <authorList>
            <person name="Danylec N."/>
            <person name="Stoll D.A."/>
            <person name="Dotsch A."/>
            <person name="Huch M."/>
        </authorList>
    </citation>
    <scope>NUCLEOTIDE SEQUENCE [LARGE SCALE GENOMIC DNA]</scope>
    <source>
        <strain evidence="1 2">DSM 18785</strain>
    </source>
</reference>
<gene>
    <name evidence="1" type="ORF">DMP10_10850</name>
</gene>
<proteinExistence type="predicted"/>
<dbReference type="RefSeq" id="WP_114539776.1">
    <property type="nucleotide sequence ID" value="NZ_JAMTCE010000002.1"/>
</dbReference>
<dbReference type="Proteomes" id="UP000278327">
    <property type="component" value="Unassembled WGS sequence"/>
</dbReference>
<organism evidence="1 2">
    <name type="scientific">Adlercreutzia equolifaciens subsp. celatus DSM 18785</name>
    <dbReference type="NCBI Taxonomy" id="1121021"/>
    <lineage>
        <taxon>Bacteria</taxon>
        <taxon>Bacillati</taxon>
        <taxon>Actinomycetota</taxon>
        <taxon>Coriobacteriia</taxon>
        <taxon>Eggerthellales</taxon>
        <taxon>Eggerthellaceae</taxon>
        <taxon>Adlercreutzia</taxon>
    </lineage>
</organism>
<comment type="caution">
    <text evidence="1">The sequence shown here is derived from an EMBL/GenBank/DDBJ whole genome shotgun (WGS) entry which is preliminary data.</text>
</comment>
<accession>A0A3N0AP66</accession>
<name>A0A3N0AP66_9ACTN</name>
<sequence length="101" mass="11026">MAREHTGTNRERSEYYGALQDIVNALFAPYGDLDPTVAEAIGAKVRRLDVVVAAEAADLPDELLRIVTLLPPGDYTRQRLCTQLNSAIAGHAWGQVYGTVE</sequence>
<keyword evidence="2" id="KW-1185">Reference proteome</keyword>
<evidence type="ECO:0000313" key="2">
    <source>
        <dbReference type="Proteomes" id="UP000278327"/>
    </source>
</evidence>